<reference evidence="10 11" key="1">
    <citation type="submission" date="2016-08" db="EMBL/GenBank/DDBJ databases">
        <authorList>
            <person name="Seilhamer J.J."/>
        </authorList>
    </citation>
    <scope>NUCLEOTIDE SEQUENCE [LARGE SCALE GENOMIC DNA]</scope>
    <source>
        <strain evidence="10 11">NML150140-1</strain>
    </source>
</reference>
<feature type="domain" description="ABC transmembrane type-1" evidence="9">
    <location>
        <begin position="19"/>
        <end position="318"/>
    </location>
</feature>
<keyword evidence="4" id="KW-0067">ATP-binding</keyword>
<dbReference type="PROSITE" id="PS50929">
    <property type="entry name" value="ABC_TM1F"/>
    <property type="match status" value="1"/>
</dbReference>
<dbReference type="InterPro" id="IPR036640">
    <property type="entry name" value="ABC1_TM_sf"/>
</dbReference>
<dbReference type="PANTHER" id="PTHR24221">
    <property type="entry name" value="ATP-BINDING CASSETTE SUB-FAMILY B"/>
    <property type="match status" value="1"/>
</dbReference>
<dbReference type="PANTHER" id="PTHR24221:SF654">
    <property type="entry name" value="ATP-BINDING CASSETTE SUB-FAMILY B MEMBER 6"/>
    <property type="match status" value="1"/>
</dbReference>
<keyword evidence="5 7" id="KW-1133">Transmembrane helix</keyword>
<dbReference type="GO" id="GO:0034040">
    <property type="term" value="F:ATPase-coupled lipid transmembrane transporter activity"/>
    <property type="evidence" value="ECO:0007669"/>
    <property type="project" value="TreeGrafter"/>
</dbReference>
<evidence type="ECO:0000259" key="9">
    <source>
        <dbReference type="PROSITE" id="PS50929"/>
    </source>
</evidence>
<dbReference type="SMART" id="SM00382">
    <property type="entry name" value="AAA"/>
    <property type="match status" value="1"/>
</dbReference>
<feature type="transmembrane region" description="Helical" evidence="7">
    <location>
        <begin position="71"/>
        <end position="93"/>
    </location>
</feature>
<evidence type="ECO:0000256" key="1">
    <source>
        <dbReference type="ARBA" id="ARBA00004651"/>
    </source>
</evidence>
<dbReference type="OrthoDB" id="1699242at2"/>
<feature type="transmembrane region" description="Helical" evidence="7">
    <location>
        <begin position="147"/>
        <end position="169"/>
    </location>
</feature>
<feature type="transmembrane region" description="Helical" evidence="7">
    <location>
        <begin position="262"/>
        <end position="281"/>
    </location>
</feature>
<comment type="caution">
    <text evidence="10">The sequence shown here is derived from an EMBL/GenBank/DDBJ whole genome shotgun (WGS) entry which is preliminary data.</text>
</comment>
<evidence type="ECO:0000256" key="6">
    <source>
        <dbReference type="ARBA" id="ARBA00023136"/>
    </source>
</evidence>
<comment type="subcellular location">
    <subcellularLocation>
        <location evidence="1">Cell membrane</location>
        <topology evidence="1">Multi-pass membrane protein</topology>
    </subcellularLocation>
</comment>
<dbReference type="Gene3D" id="1.20.1560.10">
    <property type="entry name" value="ABC transporter type 1, transmembrane domain"/>
    <property type="match status" value="1"/>
</dbReference>
<sequence length="580" mass="65644">MLKKLSYIFSRNDKIKICILMVVVIIGSFFELISVSIFSPFIELIMSPDALQESSVMAYIYNLFSFESIEYFLVVIACVIIVIYIVKNVYIIIEKNYIYRFSYRIQRNLSTNLLRAYMKEPYTFHLNKNISILQRSMQEDTDQFTKGIIHMMEMVAEVCVCIAIGIYLYIVSKSITIIIVGLLILCLAIFSFISKKYSTAWGREGQIYKSKIYQWMNQSLGGIKEIKVLNREKSFIQQYDLYFSKYVRVLRLNRLIGVIPKYIIEMVCMTGLLLAIIFKILFGQKDLLEFVPQLAVFAVAAFRLLPSVGKINEHLSAVLYAKPSLDLIYNDLMEVENLNEFKSVVDDSWKLQKGIEVKNISYSYPDGEGDVIADASFAINKGDTVAFVGSSGAGKSTLVDILLGLLPPKYGKIYADGMNIFKNLSTWQKEIGYIPQTIYLSDDTIKSNVAFGVEENEIDNQAVINALQQSQLYDFVDGLPDGVETYVGDRGVRLSGGQRQRIGIARALYHNPEILVLDEATSALDSDTETAVMEAIDSLKGQKTILIIAHRLTTLKNADVVFEVIDGKCIQREKKDILGE</sequence>
<dbReference type="Pfam" id="PF00005">
    <property type="entry name" value="ABC_tran"/>
    <property type="match status" value="1"/>
</dbReference>
<evidence type="ECO:0000256" key="5">
    <source>
        <dbReference type="ARBA" id="ARBA00022989"/>
    </source>
</evidence>
<dbReference type="Proteomes" id="UP000094271">
    <property type="component" value="Unassembled WGS sequence"/>
</dbReference>
<dbReference type="RefSeq" id="WP_069432031.1">
    <property type="nucleotide sequence ID" value="NZ_MEHA01000022.1"/>
</dbReference>
<dbReference type="GO" id="GO:0005524">
    <property type="term" value="F:ATP binding"/>
    <property type="evidence" value="ECO:0007669"/>
    <property type="project" value="UniProtKB-KW"/>
</dbReference>
<dbReference type="SUPFAM" id="SSF90123">
    <property type="entry name" value="ABC transporter transmembrane region"/>
    <property type="match status" value="1"/>
</dbReference>
<dbReference type="InterPro" id="IPR003439">
    <property type="entry name" value="ABC_transporter-like_ATP-bd"/>
</dbReference>
<dbReference type="InterPro" id="IPR039421">
    <property type="entry name" value="Type_1_exporter"/>
</dbReference>
<feature type="transmembrane region" description="Helical" evidence="7">
    <location>
        <begin position="175"/>
        <end position="193"/>
    </location>
</feature>
<dbReference type="AlphaFoldDB" id="A0A1E3UBT7"/>
<evidence type="ECO:0000313" key="10">
    <source>
        <dbReference type="EMBL" id="ODR46804.1"/>
    </source>
</evidence>
<dbReference type="Pfam" id="PF00664">
    <property type="entry name" value="ABC_membrane"/>
    <property type="match status" value="1"/>
</dbReference>
<evidence type="ECO:0000256" key="2">
    <source>
        <dbReference type="ARBA" id="ARBA00022692"/>
    </source>
</evidence>
<dbReference type="EMBL" id="MEHA01000022">
    <property type="protein sequence ID" value="ODR46804.1"/>
    <property type="molecule type" value="Genomic_DNA"/>
</dbReference>
<dbReference type="PROSITE" id="PS00211">
    <property type="entry name" value="ABC_TRANSPORTER_1"/>
    <property type="match status" value="1"/>
</dbReference>
<evidence type="ECO:0000256" key="4">
    <source>
        <dbReference type="ARBA" id="ARBA00022840"/>
    </source>
</evidence>
<evidence type="ECO:0000256" key="7">
    <source>
        <dbReference type="SAM" id="Phobius"/>
    </source>
</evidence>
<dbReference type="InterPro" id="IPR027417">
    <property type="entry name" value="P-loop_NTPase"/>
</dbReference>
<feature type="domain" description="ABC transporter" evidence="8">
    <location>
        <begin position="355"/>
        <end position="580"/>
    </location>
</feature>
<dbReference type="PROSITE" id="PS50893">
    <property type="entry name" value="ABC_TRANSPORTER_2"/>
    <property type="match status" value="1"/>
</dbReference>
<protein>
    <recommendedName>
        <fullName evidence="12">ABC transporter ATP-binding protein</fullName>
    </recommendedName>
</protein>
<evidence type="ECO:0008006" key="12">
    <source>
        <dbReference type="Google" id="ProtNLM"/>
    </source>
</evidence>
<accession>A0A1E3UBT7</accession>
<dbReference type="InterPro" id="IPR017871">
    <property type="entry name" value="ABC_transporter-like_CS"/>
</dbReference>
<evidence type="ECO:0000256" key="3">
    <source>
        <dbReference type="ARBA" id="ARBA00022741"/>
    </source>
</evidence>
<keyword evidence="6 7" id="KW-0472">Membrane</keyword>
<name>A0A1E3UBT7_9FIRM</name>
<dbReference type="Gene3D" id="3.40.50.300">
    <property type="entry name" value="P-loop containing nucleotide triphosphate hydrolases"/>
    <property type="match status" value="1"/>
</dbReference>
<dbReference type="GO" id="GO:0016887">
    <property type="term" value="F:ATP hydrolysis activity"/>
    <property type="evidence" value="ECO:0007669"/>
    <property type="project" value="InterPro"/>
</dbReference>
<dbReference type="SUPFAM" id="SSF52540">
    <property type="entry name" value="P-loop containing nucleoside triphosphate hydrolases"/>
    <property type="match status" value="1"/>
</dbReference>
<proteinExistence type="predicted"/>
<dbReference type="GO" id="GO:0005886">
    <property type="term" value="C:plasma membrane"/>
    <property type="evidence" value="ECO:0007669"/>
    <property type="project" value="UniProtKB-SubCell"/>
</dbReference>
<feature type="transmembrane region" description="Helical" evidence="7">
    <location>
        <begin position="20"/>
        <end position="42"/>
    </location>
</feature>
<dbReference type="InterPro" id="IPR011527">
    <property type="entry name" value="ABC1_TM_dom"/>
</dbReference>
<gene>
    <name evidence="10" type="ORF">BEI59_23950</name>
</gene>
<evidence type="ECO:0000259" key="8">
    <source>
        <dbReference type="PROSITE" id="PS50893"/>
    </source>
</evidence>
<evidence type="ECO:0000313" key="11">
    <source>
        <dbReference type="Proteomes" id="UP000094271"/>
    </source>
</evidence>
<keyword evidence="3" id="KW-0547">Nucleotide-binding</keyword>
<dbReference type="InterPro" id="IPR003593">
    <property type="entry name" value="AAA+_ATPase"/>
</dbReference>
<organism evidence="10 11">
    <name type="scientific">Eisenbergiella tayi</name>
    <dbReference type="NCBI Taxonomy" id="1432052"/>
    <lineage>
        <taxon>Bacteria</taxon>
        <taxon>Bacillati</taxon>
        <taxon>Bacillota</taxon>
        <taxon>Clostridia</taxon>
        <taxon>Lachnospirales</taxon>
        <taxon>Lachnospiraceae</taxon>
        <taxon>Eisenbergiella</taxon>
    </lineage>
</organism>
<dbReference type="GO" id="GO:0140359">
    <property type="term" value="F:ABC-type transporter activity"/>
    <property type="evidence" value="ECO:0007669"/>
    <property type="project" value="InterPro"/>
</dbReference>
<keyword evidence="2 7" id="KW-0812">Transmembrane</keyword>